<organism evidence="2 3">
    <name type="scientific">Tanacetum coccineum</name>
    <dbReference type="NCBI Taxonomy" id="301880"/>
    <lineage>
        <taxon>Eukaryota</taxon>
        <taxon>Viridiplantae</taxon>
        <taxon>Streptophyta</taxon>
        <taxon>Embryophyta</taxon>
        <taxon>Tracheophyta</taxon>
        <taxon>Spermatophyta</taxon>
        <taxon>Magnoliopsida</taxon>
        <taxon>eudicotyledons</taxon>
        <taxon>Gunneridae</taxon>
        <taxon>Pentapetalae</taxon>
        <taxon>asterids</taxon>
        <taxon>campanulids</taxon>
        <taxon>Asterales</taxon>
        <taxon>Asteraceae</taxon>
        <taxon>Asteroideae</taxon>
        <taxon>Anthemideae</taxon>
        <taxon>Anthemidinae</taxon>
        <taxon>Tanacetum</taxon>
    </lineage>
</organism>
<sequence length="133" mass="14624">MALSIADQIALDDALVALADRLKIGKCNLRLSSVYQIQGSTLKWSMMCLKHTPNNSPKTKSKQEEEQIQMQSPKLKPPTAPRKRSPRKRKQKNYRASHASGSGADEGTGVKPGVPDAPDYDSEDDISWKSTDG</sequence>
<comment type="caution">
    <text evidence="2">The sequence shown here is derived from an EMBL/GenBank/DDBJ whole genome shotgun (WGS) entry which is preliminary data.</text>
</comment>
<reference evidence="2" key="1">
    <citation type="journal article" date="2022" name="Int. J. Mol. Sci.">
        <title>Draft Genome of Tanacetum Coccineum: Genomic Comparison of Closely Related Tanacetum-Family Plants.</title>
        <authorList>
            <person name="Yamashiro T."/>
            <person name="Shiraishi A."/>
            <person name="Nakayama K."/>
            <person name="Satake H."/>
        </authorList>
    </citation>
    <scope>NUCLEOTIDE SEQUENCE</scope>
</reference>
<gene>
    <name evidence="2" type="ORF">Tco_0938444</name>
</gene>
<accession>A0ABQ5DNC1</accession>
<protein>
    <submittedName>
        <fullName evidence="2">Uncharacterized protein</fullName>
    </submittedName>
</protein>
<evidence type="ECO:0000313" key="2">
    <source>
        <dbReference type="EMBL" id="GJT38579.1"/>
    </source>
</evidence>
<keyword evidence="3" id="KW-1185">Reference proteome</keyword>
<name>A0ABQ5DNC1_9ASTR</name>
<dbReference type="Proteomes" id="UP001151760">
    <property type="component" value="Unassembled WGS sequence"/>
</dbReference>
<evidence type="ECO:0000256" key="1">
    <source>
        <dbReference type="SAM" id="MobiDB-lite"/>
    </source>
</evidence>
<dbReference type="EMBL" id="BQNB010015314">
    <property type="protein sequence ID" value="GJT38579.1"/>
    <property type="molecule type" value="Genomic_DNA"/>
</dbReference>
<feature type="compositionally biased region" description="Basic residues" evidence="1">
    <location>
        <begin position="81"/>
        <end position="95"/>
    </location>
</feature>
<evidence type="ECO:0000313" key="3">
    <source>
        <dbReference type="Proteomes" id="UP001151760"/>
    </source>
</evidence>
<proteinExistence type="predicted"/>
<reference evidence="2" key="2">
    <citation type="submission" date="2022-01" db="EMBL/GenBank/DDBJ databases">
        <authorList>
            <person name="Yamashiro T."/>
            <person name="Shiraishi A."/>
            <person name="Satake H."/>
            <person name="Nakayama K."/>
        </authorList>
    </citation>
    <scope>NUCLEOTIDE SEQUENCE</scope>
</reference>
<feature type="region of interest" description="Disordered" evidence="1">
    <location>
        <begin position="49"/>
        <end position="133"/>
    </location>
</feature>